<protein>
    <submittedName>
        <fullName evidence="1">Uncharacterized protein</fullName>
    </submittedName>
</protein>
<proteinExistence type="predicted"/>
<evidence type="ECO:0000313" key="2">
    <source>
        <dbReference type="Proteomes" id="UP000829720"/>
    </source>
</evidence>
<gene>
    <name evidence="1" type="ORF">AGOR_G00097770</name>
</gene>
<name>A0A8T3DL03_9TELE</name>
<sequence length="97" mass="10594">MSNKTNFIKVDAAVSETSLNAGADSSEMDLQPFLRLHSWLHEDGALTREEKKIPWEAVEGKKVSPVGASRVDGISVGSDLPAQRCSGWIKLQLEART</sequence>
<keyword evidence="2" id="KW-1185">Reference proteome</keyword>
<evidence type="ECO:0000313" key="1">
    <source>
        <dbReference type="EMBL" id="KAI1896726.1"/>
    </source>
</evidence>
<dbReference type="OrthoDB" id="10638110at2759"/>
<comment type="caution">
    <text evidence="1">The sequence shown here is derived from an EMBL/GenBank/DDBJ whole genome shotgun (WGS) entry which is preliminary data.</text>
</comment>
<dbReference type="EMBL" id="JAERUA010000008">
    <property type="protein sequence ID" value="KAI1896726.1"/>
    <property type="molecule type" value="Genomic_DNA"/>
</dbReference>
<dbReference type="Proteomes" id="UP000829720">
    <property type="component" value="Unassembled WGS sequence"/>
</dbReference>
<reference evidence="1" key="1">
    <citation type="submission" date="2021-01" db="EMBL/GenBank/DDBJ databases">
        <authorList>
            <person name="Zahm M."/>
            <person name="Roques C."/>
            <person name="Cabau C."/>
            <person name="Klopp C."/>
            <person name="Donnadieu C."/>
            <person name="Jouanno E."/>
            <person name="Lampietro C."/>
            <person name="Louis A."/>
            <person name="Herpin A."/>
            <person name="Echchiki A."/>
            <person name="Berthelot C."/>
            <person name="Parey E."/>
            <person name="Roest-Crollius H."/>
            <person name="Braasch I."/>
            <person name="Postlethwait J."/>
            <person name="Bobe J."/>
            <person name="Montfort J."/>
            <person name="Bouchez O."/>
            <person name="Begum T."/>
            <person name="Mejri S."/>
            <person name="Adams A."/>
            <person name="Chen W.-J."/>
            <person name="Guiguen Y."/>
        </authorList>
    </citation>
    <scope>NUCLEOTIDE SEQUENCE</scope>
    <source>
        <tissue evidence="1">Blood</tissue>
    </source>
</reference>
<dbReference type="AlphaFoldDB" id="A0A8T3DL03"/>
<accession>A0A8T3DL03</accession>
<organism evidence="1 2">
    <name type="scientific">Albula goreensis</name>
    <dbReference type="NCBI Taxonomy" id="1534307"/>
    <lineage>
        <taxon>Eukaryota</taxon>
        <taxon>Metazoa</taxon>
        <taxon>Chordata</taxon>
        <taxon>Craniata</taxon>
        <taxon>Vertebrata</taxon>
        <taxon>Euteleostomi</taxon>
        <taxon>Actinopterygii</taxon>
        <taxon>Neopterygii</taxon>
        <taxon>Teleostei</taxon>
        <taxon>Albuliformes</taxon>
        <taxon>Albulidae</taxon>
        <taxon>Albula</taxon>
    </lineage>
</organism>